<protein>
    <submittedName>
        <fullName evidence="2">Uncharacterized protein</fullName>
    </submittedName>
</protein>
<dbReference type="EMBL" id="CAIX01000112">
    <property type="protein sequence ID" value="CCI45945.1"/>
    <property type="molecule type" value="Genomic_DNA"/>
</dbReference>
<organism evidence="2 3">
    <name type="scientific">Albugo candida</name>
    <dbReference type="NCBI Taxonomy" id="65357"/>
    <lineage>
        <taxon>Eukaryota</taxon>
        <taxon>Sar</taxon>
        <taxon>Stramenopiles</taxon>
        <taxon>Oomycota</taxon>
        <taxon>Peronosporomycetes</taxon>
        <taxon>Albuginales</taxon>
        <taxon>Albuginaceae</taxon>
        <taxon>Albugo</taxon>
    </lineage>
</organism>
<feature type="compositionally biased region" description="Polar residues" evidence="1">
    <location>
        <begin position="162"/>
        <end position="173"/>
    </location>
</feature>
<evidence type="ECO:0000313" key="3">
    <source>
        <dbReference type="Proteomes" id="UP000053237"/>
    </source>
</evidence>
<comment type="caution">
    <text evidence="2">The sequence shown here is derived from an EMBL/GenBank/DDBJ whole genome shotgun (WGS) entry which is preliminary data.</text>
</comment>
<feature type="compositionally biased region" description="Basic and acidic residues" evidence="1">
    <location>
        <begin position="111"/>
        <end position="128"/>
    </location>
</feature>
<feature type="region of interest" description="Disordered" evidence="1">
    <location>
        <begin position="111"/>
        <end position="214"/>
    </location>
</feature>
<dbReference type="InParanoid" id="A0A024GGZ9"/>
<gene>
    <name evidence="2" type="ORF">BN9_068550</name>
</gene>
<dbReference type="AlphaFoldDB" id="A0A024GGZ9"/>
<keyword evidence="3" id="KW-1185">Reference proteome</keyword>
<name>A0A024GGZ9_9STRA</name>
<reference evidence="2 3" key="1">
    <citation type="submission" date="2012-05" db="EMBL/GenBank/DDBJ databases">
        <title>Recombination and specialization in a pathogen metapopulation.</title>
        <authorList>
            <person name="Gardiner A."/>
            <person name="Kemen E."/>
            <person name="Schultz-Larsen T."/>
            <person name="MacLean D."/>
            <person name="Van Oosterhout C."/>
            <person name="Jones J.D.G."/>
        </authorList>
    </citation>
    <scope>NUCLEOTIDE SEQUENCE [LARGE SCALE GENOMIC DNA]</scope>
    <source>
        <strain evidence="2 3">Ac Nc2</strain>
    </source>
</reference>
<feature type="compositionally biased region" description="Basic and acidic residues" evidence="1">
    <location>
        <begin position="176"/>
        <end position="202"/>
    </location>
</feature>
<feature type="compositionally biased region" description="Basic residues" evidence="1">
    <location>
        <begin position="150"/>
        <end position="161"/>
    </location>
</feature>
<accession>A0A024GGZ9</accession>
<evidence type="ECO:0000313" key="2">
    <source>
        <dbReference type="EMBL" id="CCI45945.1"/>
    </source>
</evidence>
<evidence type="ECO:0000256" key="1">
    <source>
        <dbReference type="SAM" id="MobiDB-lite"/>
    </source>
</evidence>
<proteinExistence type="predicted"/>
<sequence>MKNFYVMATRAGNTIYVASSNAAVIGREKGMKAIHVASEAASNAAAVGKVKASATATTAVNVANAGKRKAALVLNTAKNRLAKGSQDNLGSPCEDDPASTSDYCRYDPSEKERIHKKGQVDRNVNDHASRRHLGRSASSNHFVTGENKRSRAVSGRRKGRVSHQSLDISTVKATSKRQEVSREESTVFRKMSDSDPSFERQSPRSKKSWLEVAL</sequence>
<dbReference type="Proteomes" id="UP000053237">
    <property type="component" value="Unassembled WGS sequence"/>
</dbReference>